<dbReference type="EMBL" id="JBHTKJ010000007">
    <property type="protein sequence ID" value="MFD1037252.1"/>
    <property type="molecule type" value="Genomic_DNA"/>
</dbReference>
<evidence type="ECO:0000313" key="2">
    <source>
        <dbReference type="Proteomes" id="UP001597040"/>
    </source>
</evidence>
<accession>A0ABW3LHT8</accession>
<keyword evidence="2" id="KW-1185">Reference proteome</keyword>
<protein>
    <submittedName>
        <fullName evidence="1">Uncharacterized protein</fullName>
    </submittedName>
</protein>
<sequence>MFSTDKITTKERFKAFNEKITNDQCLEDHAKRRLTDEEAREIRSIS</sequence>
<name>A0ABW3LHT8_9BACI</name>
<reference evidence="2" key="1">
    <citation type="journal article" date="2019" name="Int. J. Syst. Evol. Microbiol.">
        <title>The Global Catalogue of Microorganisms (GCM) 10K type strain sequencing project: providing services to taxonomists for standard genome sequencing and annotation.</title>
        <authorList>
            <consortium name="The Broad Institute Genomics Platform"/>
            <consortium name="The Broad Institute Genome Sequencing Center for Infectious Disease"/>
            <person name="Wu L."/>
            <person name="Ma J."/>
        </authorList>
    </citation>
    <scope>NUCLEOTIDE SEQUENCE [LARGE SCALE GENOMIC DNA]</scope>
    <source>
        <strain evidence="2">CCUG 56754</strain>
    </source>
</reference>
<dbReference type="RefSeq" id="WP_390359153.1">
    <property type="nucleotide sequence ID" value="NZ_JBHTKJ010000007.1"/>
</dbReference>
<organism evidence="1 2">
    <name type="scientific">Virgibacillus byunsanensis</name>
    <dbReference type="NCBI Taxonomy" id="570945"/>
    <lineage>
        <taxon>Bacteria</taxon>
        <taxon>Bacillati</taxon>
        <taxon>Bacillota</taxon>
        <taxon>Bacilli</taxon>
        <taxon>Bacillales</taxon>
        <taxon>Bacillaceae</taxon>
        <taxon>Virgibacillus</taxon>
    </lineage>
</organism>
<gene>
    <name evidence="1" type="ORF">ACFQ3N_02280</name>
</gene>
<proteinExistence type="predicted"/>
<dbReference type="Proteomes" id="UP001597040">
    <property type="component" value="Unassembled WGS sequence"/>
</dbReference>
<evidence type="ECO:0000313" key="1">
    <source>
        <dbReference type="EMBL" id="MFD1037252.1"/>
    </source>
</evidence>
<comment type="caution">
    <text evidence="1">The sequence shown here is derived from an EMBL/GenBank/DDBJ whole genome shotgun (WGS) entry which is preliminary data.</text>
</comment>